<evidence type="ECO:0000256" key="1">
    <source>
        <dbReference type="SAM" id="MobiDB-lite"/>
    </source>
</evidence>
<dbReference type="Proteomes" id="UP001497522">
    <property type="component" value="Chromosome 16"/>
</dbReference>
<keyword evidence="3" id="KW-1185">Reference proteome</keyword>
<feature type="region of interest" description="Disordered" evidence="1">
    <location>
        <begin position="51"/>
        <end position="86"/>
    </location>
</feature>
<sequence>MVLILISAHLVQKMTIEGRHDEQEEEETALHYAGSSRFFLGNELLPALSAQRRHSSSLGASSPTKQTATHLFLRPASVTKTDDDDG</sequence>
<organism evidence="2 3">
    <name type="scientific">Sphagnum jensenii</name>
    <dbReference type="NCBI Taxonomy" id="128206"/>
    <lineage>
        <taxon>Eukaryota</taxon>
        <taxon>Viridiplantae</taxon>
        <taxon>Streptophyta</taxon>
        <taxon>Embryophyta</taxon>
        <taxon>Bryophyta</taxon>
        <taxon>Sphagnophytina</taxon>
        <taxon>Sphagnopsida</taxon>
        <taxon>Sphagnales</taxon>
        <taxon>Sphagnaceae</taxon>
        <taxon>Sphagnum</taxon>
    </lineage>
</organism>
<proteinExistence type="predicted"/>
<feature type="compositionally biased region" description="Polar residues" evidence="1">
    <location>
        <begin position="56"/>
        <end position="69"/>
    </location>
</feature>
<reference evidence="2" key="1">
    <citation type="submission" date="2024-03" db="EMBL/GenBank/DDBJ databases">
        <authorList>
            <consortium name="ELIXIR-Norway"/>
            <consortium name="Elixir Norway"/>
        </authorList>
    </citation>
    <scope>NUCLEOTIDE SEQUENCE</scope>
</reference>
<gene>
    <name evidence="2" type="ORF">CSSPJE1EN2_LOCUS9648</name>
</gene>
<dbReference type="EMBL" id="OZ023717">
    <property type="protein sequence ID" value="CAK9866653.1"/>
    <property type="molecule type" value="Genomic_DNA"/>
</dbReference>
<name>A0ABP1AVY2_9BRYO</name>
<evidence type="ECO:0000313" key="2">
    <source>
        <dbReference type="EMBL" id="CAK9866653.1"/>
    </source>
</evidence>
<evidence type="ECO:0000313" key="3">
    <source>
        <dbReference type="Proteomes" id="UP001497522"/>
    </source>
</evidence>
<accession>A0ABP1AVY2</accession>
<protein>
    <submittedName>
        <fullName evidence="2">Uncharacterized protein</fullName>
    </submittedName>
</protein>